<protein>
    <submittedName>
        <fullName evidence="3">Lipoprotein</fullName>
    </submittedName>
</protein>
<keyword evidence="1" id="KW-1133">Transmembrane helix</keyword>
<feature type="domain" description="HD" evidence="2">
    <location>
        <begin position="87"/>
        <end position="190"/>
    </location>
</feature>
<dbReference type="HOGENOM" id="CLU_084776_0_0_11"/>
<dbReference type="InterPro" id="IPR003607">
    <property type="entry name" value="HD/PDEase_dom"/>
</dbReference>
<keyword evidence="1" id="KW-0472">Membrane</keyword>
<dbReference type="InterPro" id="IPR052020">
    <property type="entry name" value="Cyclic_di-GMP/3'3'-cGAMP_PDE"/>
</dbReference>
<dbReference type="EMBL" id="CP009922">
    <property type="protein sequence ID" value="AKG45353.1"/>
    <property type="molecule type" value="Genomic_DNA"/>
</dbReference>
<evidence type="ECO:0000259" key="2">
    <source>
        <dbReference type="Pfam" id="PF01966"/>
    </source>
</evidence>
<dbReference type="PANTHER" id="PTHR45228:SF4">
    <property type="entry name" value="LIPOPROTEIN"/>
    <property type="match status" value="1"/>
</dbReference>
<dbReference type="CDD" id="cd00077">
    <property type="entry name" value="HDc"/>
    <property type="match status" value="1"/>
</dbReference>
<proteinExistence type="predicted"/>
<dbReference type="PANTHER" id="PTHR45228">
    <property type="entry name" value="CYCLIC DI-GMP PHOSPHODIESTERASE TM_0186-RELATED"/>
    <property type="match status" value="1"/>
</dbReference>
<sequence>MNGTALRLLRADPPAATALAAAVAGGVIALALGAAYLHWWALPISCVPLLLTTLVFRRYAVVRATYRQTVTALALATEVAGYTPPGHAQRVAALARATGRALRLPGRELTALEYAALLHDIGQLSLFEPLPDGATTALPAARRRAIAALGAGVAREAGAGEAIAHTLELQAEPYRDQPIAARIVRTANAYADLSPPDRPGPGQALSALERDTGTEYDPEVVRALQQIVSRGTVG</sequence>
<gene>
    <name evidence="3" type="ORF">SXIM_39690</name>
</gene>
<reference evidence="3" key="1">
    <citation type="submission" date="2019-08" db="EMBL/GenBank/DDBJ databases">
        <title>Complete genome sequence of a mangrove-derived Streptomyces xiamenensis.</title>
        <authorList>
            <person name="Xu J."/>
        </authorList>
    </citation>
    <scope>NUCLEOTIDE SEQUENCE</scope>
    <source>
        <strain evidence="3">318</strain>
    </source>
</reference>
<keyword evidence="4" id="KW-1185">Reference proteome</keyword>
<dbReference type="InterPro" id="IPR006674">
    <property type="entry name" value="HD_domain"/>
</dbReference>
<dbReference type="RefSeq" id="WP_053116258.1">
    <property type="nucleotide sequence ID" value="NZ_CP009922.3"/>
</dbReference>
<dbReference type="STRING" id="408015.SXIM_39690"/>
<evidence type="ECO:0000313" key="3">
    <source>
        <dbReference type="EMBL" id="AKG45353.1"/>
    </source>
</evidence>
<feature type="transmembrane region" description="Helical" evidence="1">
    <location>
        <begin position="40"/>
        <end position="60"/>
    </location>
</feature>
<dbReference type="AlphaFoldDB" id="A0A0F7FYR3"/>
<dbReference type="Gene3D" id="1.10.3210.10">
    <property type="entry name" value="Hypothetical protein af1432"/>
    <property type="match status" value="1"/>
</dbReference>
<dbReference type="SUPFAM" id="SSF109604">
    <property type="entry name" value="HD-domain/PDEase-like"/>
    <property type="match status" value="1"/>
</dbReference>
<dbReference type="PATRIC" id="fig|408015.6.peg.4020"/>
<keyword evidence="3" id="KW-0449">Lipoprotein</keyword>
<dbReference type="KEGG" id="sxi:SXIM_39690"/>
<accession>A0A0F7FYR3</accession>
<evidence type="ECO:0000256" key="1">
    <source>
        <dbReference type="SAM" id="Phobius"/>
    </source>
</evidence>
<organism evidence="3 4">
    <name type="scientific">Streptomyces xiamenensis</name>
    <dbReference type="NCBI Taxonomy" id="408015"/>
    <lineage>
        <taxon>Bacteria</taxon>
        <taxon>Bacillati</taxon>
        <taxon>Actinomycetota</taxon>
        <taxon>Actinomycetes</taxon>
        <taxon>Kitasatosporales</taxon>
        <taxon>Streptomycetaceae</taxon>
        <taxon>Streptomyces</taxon>
    </lineage>
</organism>
<evidence type="ECO:0000313" key="4">
    <source>
        <dbReference type="Proteomes" id="UP000034034"/>
    </source>
</evidence>
<feature type="transmembrane region" description="Helical" evidence="1">
    <location>
        <begin position="15"/>
        <end position="34"/>
    </location>
</feature>
<dbReference type="Pfam" id="PF01966">
    <property type="entry name" value="HD"/>
    <property type="match status" value="1"/>
</dbReference>
<keyword evidence="1" id="KW-0812">Transmembrane</keyword>
<name>A0A0F7FYR3_9ACTN</name>
<dbReference type="Proteomes" id="UP000034034">
    <property type="component" value="Chromosome"/>
</dbReference>